<feature type="compositionally biased region" description="Low complexity" evidence="1">
    <location>
        <begin position="1684"/>
        <end position="1693"/>
    </location>
</feature>
<feature type="signal peptide" evidence="2">
    <location>
        <begin position="1"/>
        <end position="33"/>
    </location>
</feature>
<gene>
    <name evidence="4" type="ORF">KBX22_06410</name>
</gene>
<evidence type="ECO:0000256" key="2">
    <source>
        <dbReference type="SAM" id="SignalP"/>
    </source>
</evidence>
<feature type="region of interest" description="Disordered" evidence="1">
    <location>
        <begin position="781"/>
        <end position="1416"/>
    </location>
</feature>
<feature type="compositionally biased region" description="Polar residues" evidence="1">
    <location>
        <begin position="873"/>
        <end position="882"/>
    </location>
</feature>
<feature type="compositionally biased region" description="Basic and acidic residues" evidence="1">
    <location>
        <begin position="883"/>
        <end position="898"/>
    </location>
</feature>
<feature type="chain" id="PRO_5044865258" evidence="2">
    <location>
        <begin position="34"/>
        <end position="1700"/>
    </location>
</feature>
<organism evidence="4 5">
    <name type="scientific">Corynebacterium pseudogenitalium</name>
    <dbReference type="NCBI Taxonomy" id="38303"/>
    <lineage>
        <taxon>Bacteria</taxon>
        <taxon>Bacillati</taxon>
        <taxon>Actinomycetota</taxon>
        <taxon>Actinomycetes</taxon>
        <taxon>Mycobacteriales</taxon>
        <taxon>Corynebacteriaceae</taxon>
        <taxon>Corynebacterium</taxon>
    </lineage>
</organism>
<evidence type="ECO:0000256" key="1">
    <source>
        <dbReference type="SAM" id="MobiDB-lite"/>
    </source>
</evidence>
<name>A0ABD4TPX2_9CORY</name>
<dbReference type="Pfam" id="PF05345">
    <property type="entry name" value="He_PIG"/>
    <property type="match status" value="1"/>
</dbReference>
<feature type="compositionally biased region" description="Basic and acidic residues" evidence="1">
    <location>
        <begin position="1256"/>
        <end position="1283"/>
    </location>
</feature>
<feature type="compositionally biased region" description="Basic and acidic residues" evidence="1">
    <location>
        <begin position="907"/>
        <end position="922"/>
    </location>
</feature>
<feature type="compositionally biased region" description="Basic and acidic residues" evidence="1">
    <location>
        <begin position="817"/>
        <end position="831"/>
    </location>
</feature>
<feature type="compositionally biased region" description="Basic and acidic residues" evidence="1">
    <location>
        <begin position="1312"/>
        <end position="1337"/>
    </location>
</feature>
<dbReference type="InterPro" id="IPR059115">
    <property type="entry name" value="Rib"/>
</dbReference>
<evidence type="ECO:0000313" key="4">
    <source>
        <dbReference type="EMBL" id="MCQ4614365.1"/>
    </source>
</evidence>
<dbReference type="Proteomes" id="UP001205080">
    <property type="component" value="Unassembled WGS sequence"/>
</dbReference>
<feature type="compositionally biased region" description="Basic and acidic residues" evidence="1">
    <location>
        <begin position="957"/>
        <end position="990"/>
    </location>
</feature>
<feature type="compositionally biased region" description="Basic and acidic residues" evidence="1">
    <location>
        <begin position="1169"/>
        <end position="1237"/>
    </location>
</feature>
<dbReference type="EMBL" id="JAGPYW010000005">
    <property type="protein sequence ID" value="MCQ4614365.1"/>
    <property type="molecule type" value="Genomic_DNA"/>
</dbReference>
<comment type="caution">
    <text evidence="4">The sequence shown here is derived from an EMBL/GenBank/DDBJ whole genome shotgun (WGS) entry which is preliminary data.</text>
</comment>
<sequence>MRGQYKVRRGTSIAAAALSFALVAPLAQPVAFAQDVPVVAAGAEAPAEAKGKNQLVPNAIYTKGGWRDYYGYHGYAYINKNGRPDSRDDRDEPLKGNVIYLQYVNGKGEVSPTFYTLTDSEGRFSFDLSEKVTNEYDAPAFYLAGDSDFKVRVWGENPDKDKYSVVMAGDMQSGRYTMRTDRVMESWNFTAGPSGSRITAGRFVLEEKPAQVDWLAKPESEWTRALDGQTGEPTVDGQFPDYGKFGAIDSLAAPNQSQVWWESGEDAGSLPGYYKYQPGQGDRAAGGVEIVASYLNDEVAREIDAWKEANDGYTPEQERANQERIIKAYQAKHGVGSHIAETVVVPSKDDGKIYLPFKGTYGVSRTQENQTAQSSNKLEEGDFGKVAATFETETGASRYGAFSGGAINSAKRRHINTDYMYIYPKIEGRDVKNSAFPMNMFQNYEDQGGMTAGYKMVGLQFPLINAQPIFDIPEYNSYDNKGRAGSKVTTKTAGLVPNADYAIRWYATDPAGNQTELEGKECIVKSDEKGVLPSCDFQAPEDLKETTVYTAAVVSVDPASKKMSDRWEIADSFTAVVPEQLPLGSAGEEYPDNNVADLFEKLPDNLAENSKPQYSADKLPDGLEIDPETGKITGTPTKPGTTEVTVTREVEVMVDKYVGVTDENGDPVWENPDEEDPAQRIQKTEKSTVAEKQYEEVVTKITVTDTPLQDGVVGEPYEQEVKPEGFDKLPQGFEIEEGSLKVEGLPDGLTFENGKITGTPTAPVEASEEKPNVTVTYTLVDQNGKKYEQTDIVPLAVKSQADAYDPKGQDQTVEPGAKPKPEDSIANKEDLPDGTEYEWAGEGPNTDEPGDKQGKVVVTYPDGSKDEVDVTVHVTQDPTSVDESGKKVVDPTDEKQDTGVKIVNPDEETKVSAKDEDGKDIPAEMDENGNVHVTPGEDVDGPITLTIEDPDLPGGKAEVEVEVKGHEKGKDDNGSDMKPEAPKTTVDESGKQPVDPSDEKQDTGVKVNNKDGDTKVIAKDEDGKDIPAEIDENGNVHVTPGTDVDGPITLTIEDPDLPGGKVEVEVEVKGHEKDRDDNGSDTKPEAPKTTVDETGAKPVDPTDEKQDTGVKVNNKDKDTNVTAKDEDGKDIPVEIDENGNVHVTPGTDVDGPITVTVTDPDLPGGETEIEVKVNGHEKGRDDNNSDFKVDDSGKKPVDPTNEKQDTGVKVQNPDKDTKISAKDEDGKDVPVEIDKDGNVVVTPGEDVDGPITVTIEDPRLPEGKSQVEIDVNGHEKGRDDNGKAETNVNADGKKPVVPNGKEQDTGVIINNKDGDTKESATDKNGKDVPVRVGDDGKVYVTPGKDVEGPIKLVVEDPDLPGGKAEIEIEVDKAQNPGGEENKPGTGDQTDPSEGDKLGDNVVASYPKTDVRPGATGTAKVQLNKKDGEKVGEAVDTPKGTTATITKRNGGELHGAKWDINVVDGTADITGQAPSPQELAEAFKKKDARTWDEFVKEFAPLANTSVEATVANSTGEQTGVKASFALVDKNGKSMLDPNGDIDGDGIENRDEFNKGLNPFDATDGKVDAGRCAASAVGFGLPLIALLPLGLASQIQIPGLSDFAAQASAQLQAANTHIQQQAGIFNPEMARQVEQINAQLRTVGADLGMVAAGIVLIAAGILAGTVIYDNCKPGGPSSSVKDLELKGSSGKTTKLSSEKEQK</sequence>
<feature type="region of interest" description="Disordered" evidence="1">
    <location>
        <begin position="1675"/>
        <end position="1700"/>
    </location>
</feature>
<dbReference type="Pfam" id="PF08428">
    <property type="entry name" value="Rib"/>
    <property type="match status" value="1"/>
</dbReference>
<proteinExistence type="predicted"/>
<dbReference type="InterPro" id="IPR012706">
    <property type="entry name" value="Rib_alpha_Esp_rpt"/>
</dbReference>
<feature type="compositionally biased region" description="Basic and acidic residues" evidence="1">
    <location>
        <begin position="1062"/>
        <end position="1132"/>
    </location>
</feature>
<dbReference type="Gene3D" id="3.10.20.890">
    <property type="match status" value="1"/>
</dbReference>
<evidence type="ECO:0000259" key="3">
    <source>
        <dbReference type="Pfam" id="PF08428"/>
    </source>
</evidence>
<keyword evidence="2" id="KW-0732">Signal</keyword>
<reference evidence="4 5" key="1">
    <citation type="submission" date="2021-04" db="EMBL/GenBank/DDBJ databases">
        <title>Corynebacterium genitalium sp. nov. and Corynebacterium genitalium sp. nov., two new species of the genus Corynebacterium.</title>
        <authorList>
            <person name="Jaen-Luchoro D."/>
            <person name="Pinyeiro-Iglesias B."/>
            <person name="Al-Shaer S."/>
            <person name="Karlsson R."/>
            <person name="Gonzales-Siles L."/>
            <person name="Cardew S."/>
            <person name="Jensie-Markopolous S."/>
            <person name="Ohlen M."/>
            <person name="Inganas E."/>
            <person name="Moore E.R.B."/>
        </authorList>
    </citation>
    <scope>NUCLEOTIDE SEQUENCE [LARGE SCALE GENOMIC DNA]</scope>
    <source>
        <strain evidence="4 5">CCUG 55013</strain>
    </source>
</reference>
<dbReference type="GO" id="GO:0005975">
    <property type="term" value="P:carbohydrate metabolic process"/>
    <property type="evidence" value="ECO:0007669"/>
    <property type="project" value="UniProtKB-ARBA"/>
</dbReference>
<dbReference type="Gene3D" id="2.60.40.10">
    <property type="entry name" value="Immunoglobulins"/>
    <property type="match status" value="2"/>
</dbReference>
<accession>A0ABD4TPX2</accession>
<dbReference type="InterPro" id="IPR015919">
    <property type="entry name" value="Cadherin-like_sf"/>
</dbReference>
<feature type="domain" description="Rib" evidence="3">
    <location>
        <begin position="800"/>
        <end position="875"/>
    </location>
</feature>
<feature type="compositionally biased region" description="Basic and acidic residues" evidence="1">
    <location>
        <begin position="997"/>
        <end position="1027"/>
    </location>
</feature>
<dbReference type="RefSeq" id="WP_256000837.1">
    <property type="nucleotide sequence ID" value="NZ_JAGPYW010000005.1"/>
</dbReference>
<evidence type="ECO:0000313" key="5">
    <source>
        <dbReference type="Proteomes" id="UP001205080"/>
    </source>
</evidence>
<protein>
    <submittedName>
        <fullName evidence="4">Ig domain-containing protein</fullName>
    </submittedName>
</protein>
<feature type="region of interest" description="Disordered" evidence="1">
    <location>
        <begin position="661"/>
        <end position="684"/>
    </location>
</feature>
<dbReference type="NCBIfam" id="TIGR02331">
    <property type="entry name" value="rib_alpha"/>
    <property type="match status" value="1"/>
</dbReference>
<dbReference type="InterPro" id="IPR013783">
    <property type="entry name" value="Ig-like_fold"/>
</dbReference>
<dbReference type="SUPFAM" id="SSF49313">
    <property type="entry name" value="Cadherin-like"/>
    <property type="match status" value="1"/>
</dbReference>